<accession>A0AA41UC69</accession>
<dbReference type="EMBL" id="JALAZD010000001">
    <property type="protein sequence ID" value="MCI0125984.1"/>
    <property type="molecule type" value="Genomic_DNA"/>
</dbReference>
<feature type="domain" description="NAD(P)-binding" evidence="1">
    <location>
        <begin position="8"/>
        <end position="188"/>
    </location>
</feature>
<comment type="caution">
    <text evidence="2">The sequence shown here is derived from an EMBL/GenBank/DDBJ whole genome shotgun (WGS) entry which is preliminary data.</text>
</comment>
<dbReference type="AlphaFoldDB" id="A0AA41UC69"/>
<evidence type="ECO:0000313" key="3">
    <source>
        <dbReference type="Proteomes" id="UP001156140"/>
    </source>
</evidence>
<dbReference type="Proteomes" id="UP001156140">
    <property type="component" value="Unassembled WGS sequence"/>
</dbReference>
<dbReference type="Gene3D" id="3.40.50.720">
    <property type="entry name" value="NAD(P)-binding Rossmann-like Domain"/>
    <property type="match status" value="1"/>
</dbReference>
<dbReference type="InterPro" id="IPR036291">
    <property type="entry name" value="NAD(P)-bd_dom_sf"/>
</dbReference>
<organism evidence="2 3">
    <name type="scientific">Paradevosia shaoguanensis</name>
    <dbReference type="NCBI Taxonomy" id="1335043"/>
    <lineage>
        <taxon>Bacteria</taxon>
        <taxon>Pseudomonadati</taxon>
        <taxon>Pseudomonadota</taxon>
        <taxon>Alphaproteobacteria</taxon>
        <taxon>Hyphomicrobiales</taxon>
        <taxon>Devosiaceae</taxon>
        <taxon>Paradevosia</taxon>
    </lineage>
</organism>
<dbReference type="SUPFAM" id="SSF51735">
    <property type="entry name" value="NAD(P)-binding Rossmann-fold domains"/>
    <property type="match status" value="1"/>
</dbReference>
<gene>
    <name evidence="2" type="ORF">ML536_04005</name>
</gene>
<dbReference type="RefSeq" id="WP_281735048.1">
    <property type="nucleotide sequence ID" value="NZ_JAKETQ010000001.1"/>
</dbReference>
<evidence type="ECO:0000259" key="1">
    <source>
        <dbReference type="Pfam" id="PF13460"/>
    </source>
</evidence>
<dbReference type="PANTHER" id="PTHR15020:SF50">
    <property type="entry name" value="UPF0659 PROTEIN YMR090W"/>
    <property type="match status" value="1"/>
</dbReference>
<evidence type="ECO:0000313" key="2">
    <source>
        <dbReference type="EMBL" id="MCI0125984.1"/>
    </source>
</evidence>
<proteinExistence type="predicted"/>
<name>A0AA41UC69_9HYPH</name>
<dbReference type="PANTHER" id="PTHR15020">
    <property type="entry name" value="FLAVIN REDUCTASE-RELATED"/>
    <property type="match status" value="1"/>
</dbReference>
<sequence length="211" mass="22598">MTNVLILGASGQIARHVISFLHDHPSIRTTLFLRDAGKLGDLDISGMRVIEGDVADRAALAEAMAGQDIVYANLAGPVDALARTIVEVMEETGVKRLIFITTLGIYDEVPGAFGAWNNAMIGEDIPPYRRAADLIEGSGLDYTIVRPAWLTDADEVSYETTQKGEAFKGTEVSRRSVAAFVVSVLENPTLASRGSVGVDKPGTEGDKPAFY</sequence>
<protein>
    <submittedName>
        <fullName evidence="2">SDR family oxidoreductase</fullName>
    </submittedName>
</protein>
<dbReference type="InterPro" id="IPR016040">
    <property type="entry name" value="NAD(P)-bd_dom"/>
</dbReference>
<reference evidence="2" key="1">
    <citation type="submission" date="2022-03" db="EMBL/GenBank/DDBJ databases">
        <title>The complete genome sequence of a Methyloterrigena soli.</title>
        <authorList>
            <person name="Zi Z."/>
        </authorList>
    </citation>
    <scope>NUCLEOTIDE SEQUENCE</scope>
    <source>
        <strain evidence="2">M48</strain>
    </source>
</reference>
<dbReference type="Pfam" id="PF13460">
    <property type="entry name" value="NAD_binding_10"/>
    <property type="match status" value="1"/>
</dbReference>
<keyword evidence="3" id="KW-1185">Reference proteome</keyword>
<dbReference type="CDD" id="cd05267">
    <property type="entry name" value="SDR_a6"/>
    <property type="match status" value="1"/>
</dbReference>